<evidence type="ECO:0000256" key="2">
    <source>
        <dbReference type="ARBA" id="ARBA00023125"/>
    </source>
</evidence>
<dbReference type="InterPro" id="IPR057625">
    <property type="entry name" value="TPR1-6-like_ubiquitin"/>
</dbReference>
<dbReference type="Pfam" id="PF23603">
    <property type="entry name" value="Ubiquitin_TPR1"/>
    <property type="match status" value="1"/>
</dbReference>
<evidence type="ECO:0000313" key="7">
    <source>
        <dbReference type="EMBL" id="KAJ8438452.1"/>
    </source>
</evidence>
<dbReference type="EMBL" id="JAKOGI010000253">
    <property type="protein sequence ID" value="KAJ8438452.1"/>
    <property type="molecule type" value="Genomic_DNA"/>
</dbReference>
<dbReference type="InterPro" id="IPR017930">
    <property type="entry name" value="Myb_dom"/>
</dbReference>
<protein>
    <submittedName>
        <fullName evidence="7">Uncharacterized protein</fullName>
    </submittedName>
</protein>
<feature type="region of interest" description="Disordered" evidence="4">
    <location>
        <begin position="15"/>
        <end position="37"/>
    </location>
</feature>
<evidence type="ECO:0000256" key="4">
    <source>
        <dbReference type="SAM" id="MobiDB-lite"/>
    </source>
</evidence>
<dbReference type="GO" id="GO:0005634">
    <property type="term" value="C:nucleus"/>
    <property type="evidence" value="ECO:0007669"/>
    <property type="project" value="UniProtKB-SubCell"/>
</dbReference>
<organism evidence="7 8">
    <name type="scientific">Carnegiea gigantea</name>
    <dbReference type="NCBI Taxonomy" id="171969"/>
    <lineage>
        <taxon>Eukaryota</taxon>
        <taxon>Viridiplantae</taxon>
        <taxon>Streptophyta</taxon>
        <taxon>Embryophyta</taxon>
        <taxon>Tracheophyta</taxon>
        <taxon>Spermatophyta</taxon>
        <taxon>Magnoliopsida</taxon>
        <taxon>eudicotyledons</taxon>
        <taxon>Gunneridae</taxon>
        <taxon>Pentapetalae</taxon>
        <taxon>Caryophyllales</taxon>
        <taxon>Cactineae</taxon>
        <taxon>Cactaceae</taxon>
        <taxon>Cactoideae</taxon>
        <taxon>Echinocereeae</taxon>
        <taxon>Carnegiea</taxon>
    </lineage>
</organism>
<dbReference type="Gene3D" id="1.10.246.220">
    <property type="match status" value="1"/>
</dbReference>
<dbReference type="SUPFAM" id="SSF54236">
    <property type="entry name" value="Ubiquitin-like"/>
    <property type="match status" value="1"/>
</dbReference>
<dbReference type="PANTHER" id="PTHR21717">
    <property type="entry name" value="TELOMERIC REPEAT BINDING PROTEIN"/>
    <property type="match status" value="1"/>
</dbReference>
<evidence type="ECO:0000313" key="8">
    <source>
        <dbReference type="Proteomes" id="UP001153076"/>
    </source>
</evidence>
<reference evidence="7" key="1">
    <citation type="submission" date="2022-04" db="EMBL/GenBank/DDBJ databases">
        <title>Carnegiea gigantea Genome sequencing and assembly v2.</title>
        <authorList>
            <person name="Copetti D."/>
            <person name="Sanderson M.J."/>
            <person name="Burquez A."/>
            <person name="Wojciechowski M.F."/>
        </authorList>
    </citation>
    <scope>NUCLEOTIDE SEQUENCE</scope>
    <source>
        <strain evidence="7">SGP5-SGP5p</strain>
        <tissue evidence="7">Aerial part</tissue>
    </source>
</reference>
<dbReference type="OrthoDB" id="2020981at2759"/>
<feature type="domain" description="Myb-like" evidence="5">
    <location>
        <begin position="549"/>
        <end position="604"/>
    </location>
</feature>
<dbReference type="CDD" id="cd11660">
    <property type="entry name" value="SANT_TRF"/>
    <property type="match status" value="1"/>
</dbReference>
<evidence type="ECO:0000256" key="1">
    <source>
        <dbReference type="ARBA" id="ARBA00004123"/>
    </source>
</evidence>
<dbReference type="GO" id="GO:0042162">
    <property type="term" value="F:telomeric DNA binding"/>
    <property type="evidence" value="ECO:0007669"/>
    <property type="project" value="UniProtKB-ARBA"/>
</dbReference>
<evidence type="ECO:0000256" key="3">
    <source>
        <dbReference type="ARBA" id="ARBA00023242"/>
    </source>
</evidence>
<sequence>MVLVKRTLDNGLNRYNSAAIPRAPRSTRRRGSRRRTHDDGQICAFELLATVAGKLLEESECSSASSSAALGFKLHGVSDCAIKKELQDVDKSLGREHDEQGSSEGSVSFSGRQRDICKRKLEAVSAAIGEHASPFSSSAYSDKADSNSKLAIQESDGEFVKPADKMGVSPICGDSDETNLEKGINRQLDVNEDTTRDLTTTESPAIINSEEKVKSSLCRDSNPNASFIKNENGVRVGCKDDDEILSNYSQPNSTVKAYRSSAHFGDRKIKQLLTSKCWKTAPKLKDYELSNRGSAVKHVNHNKRSHYDLDRSQRNTPFKKRKLFDRSSVVTYDGGVSSESVSNSPEKSTEDEKNATGGKLNQVRLSIKSFEVPDLFIEVPESTTVGSLKRTVLETVTTILGGGLRVGVLLHGKKIQDDSITLLQTGISQNDDRGTIGFVLEPNSPTQPSHPLYCEDQPVPLSCDSPKFVNRSQLNVNEEMYLLDTLDKPSVTDSNSPAGSSGDLVPSLTTELSDKNISNSKALIPVPEASAEALAVAPVNQRPKRSDTGQRRTRRPFSVSEVEALVQAVEKLGTGRWRDVKLCAFENAKHRTYVDLKDKWKTLVHTARISPQQRRGEPVPQELLDRVLAAQAYWSEHQAKQHSKQTIIPKLTDSAAVKA</sequence>
<keyword evidence="3" id="KW-0539">Nucleus</keyword>
<dbReference type="SMART" id="SM00717">
    <property type="entry name" value="SANT"/>
    <property type="match status" value="1"/>
</dbReference>
<evidence type="ECO:0000259" key="6">
    <source>
        <dbReference type="PROSITE" id="PS51294"/>
    </source>
</evidence>
<feature type="compositionally biased region" description="Basic residues" evidence="4">
    <location>
        <begin position="25"/>
        <end position="35"/>
    </location>
</feature>
<dbReference type="PROSITE" id="PS51294">
    <property type="entry name" value="HTH_MYB"/>
    <property type="match status" value="1"/>
</dbReference>
<feature type="region of interest" description="Disordered" evidence="4">
    <location>
        <begin position="488"/>
        <end position="507"/>
    </location>
</feature>
<dbReference type="PROSITE" id="PS50090">
    <property type="entry name" value="MYB_LIKE"/>
    <property type="match status" value="1"/>
</dbReference>
<dbReference type="Proteomes" id="UP001153076">
    <property type="component" value="Unassembled WGS sequence"/>
</dbReference>
<gene>
    <name evidence="7" type="ORF">Cgig2_027132</name>
</gene>
<feature type="compositionally biased region" description="Low complexity" evidence="4">
    <location>
        <begin position="336"/>
        <end position="346"/>
    </location>
</feature>
<feature type="region of interest" description="Disordered" evidence="4">
    <location>
        <begin position="334"/>
        <end position="357"/>
    </location>
</feature>
<evidence type="ECO:0000259" key="5">
    <source>
        <dbReference type="PROSITE" id="PS50090"/>
    </source>
</evidence>
<dbReference type="InterPro" id="IPR001005">
    <property type="entry name" value="SANT/Myb"/>
</dbReference>
<comment type="subcellular location">
    <subcellularLocation>
        <location evidence="1">Nucleus</location>
    </subcellularLocation>
</comment>
<dbReference type="AlphaFoldDB" id="A0A9Q1K8U2"/>
<name>A0A9Q1K8U2_9CARY</name>
<proteinExistence type="predicted"/>
<accession>A0A9Q1K8U2</accession>
<dbReference type="InterPro" id="IPR029071">
    <property type="entry name" value="Ubiquitin-like_domsf"/>
</dbReference>
<dbReference type="SUPFAM" id="SSF46689">
    <property type="entry name" value="Homeodomain-like"/>
    <property type="match status" value="1"/>
</dbReference>
<feature type="domain" description="HTH myb-type" evidence="6">
    <location>
        <begin position="549"/>
        <end position="608"/>
    </location>
</feature>
<feature type="region of interest" description="Disordered" evidence="4">
    <location>
        <begin position="535"/>
        <end position="556"/>
    </location>
</feature>
<dbReference type="PANTHER" id="PTHR21717:SF70">
    <property type="entry name" value="TELOMERE REPEAT-BINDING PROTEIN 2-RELATED"/>
    <property type="match status" value="1"/>
</dbReference>
<keyword evidence="8" id="KW-1185">Reference proteome</keyword>
<dbReference type="InterPro" id="IPR009057">
    <property type="entry name" value="Homeodomain-like_sf"/>
</dbReference>
<dbReference type="InterPro" id="IPR031105">
    <property type="entry name" value="TRP_plant"/>
</dbReference>
<comment type="caution">
    <text evidence="7">The sequence shown here is derived from an EMBL/GenBank/DDBJ whole genome shotgun (WGS) entry which is preliminary data.</text>
</comment>
<dbReference type="Pfam" id="PF00249">
    <property type="entry name" value="Myb_DNA-binding"/>
    <property type="match status" value="1"/>
</dbReference>
<keyword evidence="2" id="KW-0238">DNA-binding</keyword>